<evidence type="ECO:0008006" key="4">
    <source>
        <dbReference type="Google" id="ProtNLM"/>
    </source>
</evidence>
<feature type="transmembrane region" description="Helical" evidence="1">
    <location>
        <begin position="209"/>
        <end position="236"/>
    </location>
</feature>
<gene>
    <name evidence="2" type="ORF">BXT84_09990</name>
</gene>
<feature type="transmembrane region" description="Helical" evidence="1">
    <location>
        <begin position="105"/>
        <end position="125"/>
    </location>
</feature>
<feature type="transmembrane region" description="Helical" evidence="1">
    <location>
        <begin position="381"/>
        <end position="402"/>
    </location>
</feature>
<feature type="transmembrane region" description="Helical" evidence="1">
    <location>
        <begin position="38"/>
        <end position="60"/>
    </location>
</feature>
<feature type="transmembrane region" description="Helical" evidence="1">
    <location>
        <begin position="356"/>
        <end position="374"/>
    </location>
</feature>
<accession>A0ABN5H2C5</accession>
<organism evidence="2 3">
    <name type="scientific">Sulfobacillus thermotolerans</name>
    <dbReference type="NCBI Taxonomy" id="338644"/>
    <lineage>
        <taxon>Bacteria</taxon>
        <taxon>Bacillati</taxon>
        <taxon>Bacillota</taxon>
        <taxon>Clostridia</taxon>
        <taxon>Eubacteriales</taxon>
        <taxon>Clostridiales Family XVII. Incertae Sedis</taxon>
        <taxon>Sulfobacillus</taxon>
    </lineage>
</organism>
<dbReference type="EMBL" id="CP019454">
    <property type="protein sequence ID" value="AUW94236.1"/>
    <property type="molecule type" value="Genomic_DNA"/>
</dbReference>
<feature type="transmembrane region" description="Helical" evidence="1">
    <location>
        <begin position="320"/>
        <end position="344"/>
    </location>
</feature>
<keyword evidence="3" id="KW-1185">Reference proteome</keyword>
<keyword evidence="1" id="KW-0472">Membrane</keyword>
<dbReference type="Proteomes" id="UP000325292">
    <property type="component" value="Chromosome"/>
</dbReference>
<name>A0ABN5H2C5_9FIRM</name>
<feature type="transmembrane region" description="Helical" evidence="1">
    <location>
        <begin position="243"/>
        <end position="262"/>
    </location>
</feature>
<proteinExistence type="predicted"/>
<dbReference type="InterPro" id="IPR018650">
    <property type="entry name" value="STSV1_Orf64"/>
</dbReference>
<evidence type="ECO:0000313" key="3">
    <source>
        <dbReference type="Proteomes" id="UP000325292"/>
    </source>
</evidence>
<reference evidence="2 3" key="1">
    <citation type="journal article" date="2019" name="Sci. Rep.">
        <title>Sulfobacillus thermotolerans: new insights into resistance and metabolic capacities of acidophilic chemolithotrophs.</title>
        <authorList>
            <person name="Panyushkina A.E."/>
            <person name="Babenko V.V."/>
            <person name="Nikitina A.S."/>
            <person name="Selezneva O.V."/>
            <person name="Tsaplina I.A."/>
            <person name="Letarova M.A."/>
            <person name="Kostryukova E.S."/>
            <person name="Letarov A.V."/>
        </authorList>
    </citation>
    <scope>NUCLEOTIDE SEQUENCE [LARGE SCALE GENOMIC DNA]</scope>
    <source>
        <strain evidence="2 3">Kr1</strain>
    </source>
</reference>
<feature type="transmembrane region" description="Helical" evidence="1">
    <location>
        <begin position="159"/>
        <end position="179"/>
    </location>
</feature>
<sequence length="675" mass="75552">MLKSWLGITEKIQWLPLHRESNDKGTDIAKRNRQTEQWILYFILAILGVQFLVFMAWSIVLYHRFALTYDFATYFQGVWNIWHGHLNPFSTVLGFPLWGNGGQSLFWFIALLTRIYPHGISILILQDIAVETTEIVTLLFVIDLISAAKTNEISDKNRIMLLLLTGILIVFNPWTYWAVSFDVHTEPFAAAFIILAARETFHRRWKWTALWVMATLTGGLVECTYVVALGITLIIVGKGRQRAGFILVLAGTICFILLDHFLGANKLPPPGIVYGYLVDPGSAGSKLGFGSLIIGMLVHPFHVLIAIWNERLNIWADLSAGGIIGIFSPWGLAIPIVIGASNILSRAFASVSFQNFPLYGFVVIGTIDVLIKFMKNYGGRFKAYVTSIVVFLIAANSMGWFITWAPKTPSHWLTVSPKAADTLLKALKMIPNDSEVIASQGIAGRFAARPWLYTILVNDNSSFPIHSHKLFFVVSPLQGIETVKETDQLSIIANLVRNNHAKLVMHGGGVWVLSWVVPRGQHFITLDSSSNTIPAWVLSTTNGTPVLVGRSSTWHIASMDGTGYVLDHDYWRIENGHYDVSVTLASSRAVNLEIWDTTRDILLARRALTATNSVRTVNVPFDINQLGMPHTYHGWGPFQIEPILPRPGDRVEVRIWQPNNAITNVYTVKLIKKRL</sequence>
<protein>
    <recommendedName>
        <fullName evidence="4">DUF2079 domain-containing protein</fullName>
    </recommendedName>
</protein>
<feature type="transmembrane region" description="Helical" evidence="1">
    <location>
        <begin position="287"/>
        <end position="308"/>
    </location>
</feature>
<evidence type="ECO:0000313" key="2">
    <source>
        <dbReference type="EMBL" id="AUW94236.1"/>
    </source>
</evidence>
<keyword evidence="1" id="KW-1133">Transmembrane helix</keyword>
<evidence type="ECO:0000256" key="1">
    <source>
        <dbReference type="SAM" id="Phobius"/>
    </source>
</evidence>
<dbReference type="Pfam" id="PF09852">
    <property type="entry name" value="DUF2079"/>
    <property type="match status" value="1"/>
</dbReference>
<keyword evidence="1" id="KW-0812">Transmembrane</keyword>